<dbReference type="GeneID" id="110298854"/>
<dbReference type="RefSeq" id="XP_021024037.1">
    <property type="nucleotide sequence ID" value="XM_021168378.2"/>
</dbReference>
<proteinExistence type="predicted"/>
<gene>
    <name evidence="2" type="primary">LOC110298854</name>
</gene>
<accession>A0A6P5Q3L8</accession>
<name>A0A6P5Q3L8_MUSCR</name>
<evidence type="ECO:0000313" key="2">
    <source>
        <dbReference type="RefSeq" id="XP_021024037.1"/>
    </source>
</evidence>
<keyword evidence="1" id="KW-1185">Reference proteome</keyword>
<dbReference type="Proteomes" id="UP000515126">
    <property type="component" value="Chromosome 7"/>
</dbReference>
<dbReference type="KEGG" id="mcal:110298854"/>
<evidence type="ECO:0000313" key="1">
    <source>
        <dbReference type="Proteomes" id="UP000515126"/>
    </source>
</evidence>
<dbReference type="AlphaFoldDB" id="A0A6P5Q3L8"/>
<reference evidence="2" key="1">
    <citation type="submission" date="2025-08" db="UniProtKB">
        <authorList>
            <consortium name="RefSeq"/>
        </authorList>
    </citation>
    <scope>IDENTIFICATION</scope>
</reference>
<sequence length="114" mass="12929">MDSAPCKQHSVFERSSLEVFVISHSWGLCVSGKEQRVAVWLFLPLHRERVMISASRMSSLRVKWKCPSSGESGGLHFYMLFLLVSSKVTESMPYSLPIGPLNLYKREVAWVSPL</sequence>
<protein>
    <submittedName>
        <fullName evidence="2">Uncharacterized protein LOC110298854</fullName>
    </submittedName>
</protein>
<organism evidence="1 2">
    <name type="scientific">Mus caroli</name>
    <name type="common">Ryukyu mouse</name>
    <name type="synonym">Ricefield mouse</name>
    <dbReference type="NCBI Taxonomy" id="10089"/>
    <lineage>
        <taxon>Eukaryota</taxon>
        <taxon>Metazoa</taxon>
        <taxon>Chordata</taxon>
        <taxon>Craniata</taxon>
        <taxon>Vertebrata</taxon>
        <taxon>Euteleostomi</taxon>
        <taxon>Mammalia</taxon>
        <taxon>Eutheria</taxon>
        <taxon>Euarchontoglires</taxon>
        <taxon>Glires</taxon>
        <taxon>Rodentia</taxon>
        <taxon>Myomorpha</taxon>
        <taxon>Muroidea</taxon>
        <taxon>Muridae</taxon>
        <taxon>Murinae</taxon>
        <taxon>Mus</taxon>
        <taxon>Mus</taxon>
    </lineage>
</organism>